<evidence type="ECO:0000256" key="3">
    <source>
        <dbReference type="ARBA" id="ARBA00023163"/>
    </source>
</evidence>
<gene>
    <name evidence="5" type="ORF">U0R10_05920</name>
</gene>
<dbReference type="PROSITE" id="PS50995">
    <property type="entry name" value="HTH_MARR_2"/>
    <property type="match status" value="1"/>
</dbReference>
<dbReference type="InterPro" id="IPR036388">
    <property type="entry name" value="WH-like_DNA-bd_sf"/>
</dbReference>
<sequence>MKAEKTVDFQIKSSWYAISRMYNTFSAQFDMTMAIGYVLLHIDKEGTPATKIAPALGLESRSLTRMLKTLEDKKWIRREANYADKRVVKIFLTDLGKQKRDQARQGVILFNELVYQRIGEQKISDFFEVIASINQILEQESNTIIESVSTKLKIKP</sequence>
<dbReference type="SUPFAM" id="SSF46785">
    <property type="entry name" value="Winged helix' DNA-binding domain"/>
    <property type="match status" value="1"/>
</dbReference>
<dbReference type="RefSeq" id="WP_377983036.1">
    <property type="nucleotide sequence ID" value="NZ_JBBKXZ010000002.1"/>
</dbReference>
<dbReference type="PANTHER" id="PTHR42756:SF1">
    <property type="entry name" value="TRANSCRIPTIONAL REPRESSOR OF EMRAB OPERON"/>
    <property type="match status" value="1"/>
</dbReference>
<reference evidence="5 6" key="1">
    <citation type="submission" date="2024-03" db="EMBL/GenBank/DDBJ databases">
        <title>Aquirufa genome sequencing.</title>
        <authorList>
            <person name="Pitt A."/>
            <person name="Hahn M.W."/>
        </authorList>
    </citation>
    <scope>NUCLEOTIDE SEQUENCE [LARGE SCALE GENOMIC DNA]</scope>
    <source>
        <strain evidence="5 6">OSTEICH-129V</strain>
    </source>
</reference>
<proteinExistence type="predicted"/>
<dbReference type="EMBL" id="JBBKXZ010000002">
    <property type="protein sequence ID" value="MFD3394149.1"/>
    <property type="molecule type" value="Genomic_DNA"/>
</dbReference>
<evidence type="ECO:0000313" key="5">
    <source>
        <dbReference type="EMBL" id="MFD3394149.1"/>
    </source>
</evidence>
<dbReference type="InterPro" id="IPR036390">
    <property type="entry name" value="WH_DNA-bd_sf"/>
</dbReference>
<keyword evidence="3" id="KW-0804">Transcription</keyword>
<keyword evidence="2" id="KW-0238">DNA-binding</keyword>
<organism evidence="5 6">
    <name type="scientific">Aquirufa avitistagni</name>
    <dbReference type="NCBI Taxonomy" id="3104728"/>
    <lineage>
        <taxon>Bacteria</taxon>
        <taxon>Pseudomonadati</taxon>
        <taxon>Bacteroidota</taxon>
        <taxon>Cytophagia</taxon>
        <taxon>Cytophagales</taxon>
        <taxon>Flectobacillaceae</taxon>
        <taxon>Aquirufa</taxon>
    </lineage>
</organism>
<accession>A0ABW6DJI5</accession>
<dbReference type="InterPro" id="IPR000835">
    <property type="entry name" value="HTH_MarR-typ"/>
</dbReference>
<keyword evidence="1" id="KW-0805">Transcription regulation</keyword>
<dbReference type="SMART" id="SM00347">
    <property type="entry name" value="HTH_MARR"/>
    <property type="match status" value="1"/>
</dbReference>
<dbReference type="Proteomes" id="UP001598138">
    <property type="component" value="Unassembled WGS sequence"/>
</dbReference>
<evidence type="ECO:0000313" key="6">
    <source>
        <dbReference type="Proteomes" id="UP001598138"/>
    </source>
</evidence>
<comment type="caution">
    <text evidence="5">The sequence shown here is derived from an EMBL/GenBank/DDBJ whole genome shotgun (WGS) entry which is preliminary data.</text>
</comment>
<name>A0ABW6DJI5_9BACT</name>
<dbReference type="PRINTS" id="PR00598">
    <property type="entry name" value="HTHMARR"/>
</dbReference>
<dbReference type="Gene3D" id="1.10.10.10">
    <property type="entry name" value="Winged helix-like DNA-binding domain superfamily/Winged helix DNA-binding domain"/>
    <property type="match status" value="1"/>
</dbReference>
<dbReference type="PANTHER" id="PTHR42756">
    <property type="entry name" value="TRANSCRIPTIONAL REGULATOR, MARR"/>
    <property type="match status" value="1"/>
</dbReference>
<evidence type="ECO:0000256" key="2">
    <source>
        <dbReference type="ARBA" id="ARBA00023125"/>
    </source>
</evidence>
<evidence type="ECO:0000256" key="1">
    <source>
        <dbReference type="ARBA" id="ARBA00023015"/>
    </source>
</evidence>
<keyword evidence="6" id="KW-1185">Reference proteome</keyword>
<protein>
    <submittedName>
        <fullName evidence="5">MarR family transcriptional regulator</fullName>
    </submittedName>
</protein>
<dbReference type="Pfam" id="PF01047">
    <property type="entry name" value="MarR"/>
    <property type="match status" value="1"/>
</dbReference>
<feature type="domain" description="HTH marR-type" evidence="4">
    <location>
        <begin position="1"/>
        <end position="135"/>
    </location>
</feature>
<evidence type="ECO:0000259" key="4">
    <source>
        <dbReference type="PROSITE" id="PS50995"/>
    </source>
</evidence>